<accession>A0A8H4KVF0</accession>
<dbReference type="AlphaFoldDB" id="A0A8H4KVF0"/>
<keyword evidence="2" id="KW-1185">Reference proteome</keyword>
<evidence type="ECO:0000313" key="1">
    <source>
        <dbReference type="EMBL" id="KAF4457476.1"/>
    </source>
</evidence>
<protein>
    <submittedName>
        <fullName evidence="1">Uncharacterized protein</fullName>
    </submittedName>
</protein>
<sequence>MVNRDIILQPSMILSQDTMPQDDRFSQSPGVCLGRALLSFVGHSVSCKTGWYNMNFIFDTKNELVANIRIMRQRSINEFKRSVAPRASELIPFIPSPKTDTIFTIGGGKSSSRKVTQRELDTWCETALFLQNIKDDDIVKTDMGDLILDSKFQGKLYLKGFLLSETNKTGFASLSEKRLSCDYNIFHGTPDAKRKHMSSLEQECQGIMSI</sequence>
<dbReference type="EMBL" id="JAADJG010000022">
    <property type="protein sequence ID" value="KAF4457476.1"/>
    <property type="molecule type" value="Genomic_DNA"/>
</dbReference>
<gene>
    <name evidence="1" type="ORF">F53441_526</name>
</gene>
<reference evidence="1" key="1">
    <citation type="submission" date="2020-01" db="EMBL/GenBank/DDBJ databases">
        <title>Identification and distribution of gene clusters putatively required for synthesis of sphingolipid metabolism inhibitors in phylogenetically diverse species of the filamentous fungus Fusarium.</title>
        <authorList>
            <person name="Kim H.-S."/>
            <person name="Busman M."/>
            <person name="Brown D.W."/>
            <person name="Divon H."/>
            <person name="Uhlig S."/>
            <person name="Proctor R.H."/>
        </authorList>
    </citation>
    <scope>NUCLEOTIDE SEQUENCE</scope>
    <source>
        <strain evidence="1">NRRL 53441</strain>
    </source>
</reference>
<name>A0A8H4KVF0_9HYPO</name>
<proteinExistence type="predicted"/>
<evidence type="ECO:0000313" key="2">
    <source>
        <dbReference type="Proteomes" id="UP000605986"/>
    </source>
</evidence>
<dbReference type="Proteomes" id="UP000605986">
    <property type="component" value="Unassembled WGS sequence"/>
</dbReference>
<comment type="caution">
    <text evidence="1">The sequence shown here is derived from an EMBL/GenBank/DDBJ whole genome shotgun (WGS) entry which is preliminary data.</text>
</comment>
<dbReference type="OrthoDB" id="5376140at2759"/>
<organism evidence="1 2">
    <name type="scientific">Fusarium austroafricanum</name>
    <dbReference type="NCBI Taxonomy" id="2364996"/>
    <lineage>
        <taxon>Eukaryota</taxon>
        <taxon>Fungi</taxon>
        <taxon>Dikarya</taxon>
        <taxon>Ascomycota</taxon>
        <taxon>Pezizomycotina</taxon>
        <taxon>Sordariomycetes</taxon>
        <taxon>Hypocreomycetidae</taxon>
        <taxon>Hypocreales</taxon>
        <taxon>Nectriaceae</taxon>
        <taxon>Fusarium</taxon>
        <taxon>Fusarium concolor species complex</taxon>
    </lineage>
</organism>